<sequence>MGKYSLKELYNQVTEAIATLDFDQIWEGFKPLKFALYDDEKCYFNGEYIEKTVDFCANTAIEFHGETIAIWNVADKLEPTILTSSIVHEMFHAFQMMQGWNCWAKELEALYKYQYSAENLSIKLHENKLLLDILADYNETKYNELMSLRKYRSEAFPYEFSYETKVEEIEGTATYVEWQVLKQLDEKKAYEFTEKMKKVMLQPEYFFPIRISSYNTGALMIHAMSCADNYSFATSERPVIVSVLKKITPKMFGPDNKIIDTDVENALSAFNEESKNIIESAITHNDVALAGPLELDSLNIYDARCYKGFLTSRIGLLYKENGETKMFNGDAVIRMKNENTIDTVYRWVS</sequence>
<dbReference type="Proteomes" id="UP000182624">
    <property type="component" value="Unassembled WGS sequence"/>
</dbReference>
<gene>
    <name evidence="1" type="ORF">SAMN04487928_113102</name>
</gene>
<evidence type="ECO:0000313" key="1">
    <source>
        <dbReference type="EMBL" id="SFP96836.1"/>
    </source>
</evidence>
<dbReference type="OrthoDB" id="161597at2"/>
<dbReference type="RefSeq" id="WP_074888025.1">
    <property type="nucleotide sequence ID" value="NZ_FOXO01000013.1"/>
</dbReference>
<reference evidence="2" key="1">
    <citation type="submission" date="2016-10" db="EMBL/GenBank/DDBJ databases">
        <authorList>
            <person name="Varghese N."/>
            <person name="Submissions S."/>
        </authorList>
    </citation>
    <scope>NUCLEOTIDE SEQUENCE [LARGE SCALE GENOMIC DNA]</scope>
    <source>
        <strain evidence="2">P18</strain>
    </source>
</reference>
<organism evidence="1 2">
    <name type="scientific">Butyrivibrio proteoclasticus</name>
    <dbReference type="NCBI Taxonomy" id="43305"/>
    <lineage>
        <taxon>Bacteria</taxon>
        <taxon>Bacillati</taxon>
        <taxon>Bacillota</taxon>
        <taxon>Clostridia</taxon>
        <taxon>Lachnospirales</taxon>
        <taxon>Lachnospiraceae</taxon>
        <taxon>Butyrivibrio</taxon>
    </lineage>
</organism>
<dbReference type="AlphaFoldDB" id="A0A1I5UQC2"/>
<dbReference type="EMBL" id="FOXO01000013">
    <property type="protein sequence ID" value="SFP96836.1"/>
    <property type="molecule type" value="Genomic_DNA"/>
</dbReference>
<proteinExistence type="predicted"/>
<name>A0A1I5UQC2_9FIRM</name>
<accession>A0A1I5UQC2</accession>
<evidence type="ECO:0000313" key="2">
    <source>
        <dbReference type="Proteomes" id="UP000182624"/>
    </source>
</evidence>
<keyword evidence="2" id="KW-1185">Reference proteome</keyword>
<protein>
    <submittedName>
        <fullName evidence="1">Uncharacterized protein</fullName>
    </submittedName>
</protein>